<protein>
    <submittedName>
        <fullName evidence="1">Uncharacterized protein</fullName>
    </submittedName>
</protein>
<accession>A0A8X6U5A6</accession>
<name>A0A8X6U5A6_NEPPI</name>
<comment type="caution">
    <text evidence="1">The sequence shown here is derived from an EMBL/GenBank/DDBJ whole genome shotgun (WGS) entry which is preliminary data.</text>
</comment>
<keyword evidence="2" id="KW-1185">Reference proteome</keyword>
<dbReference type="EMBL" id="BMAW01074581">
    <property type="protein sequence ID" value="GFT92902.1"/>
    <property type="molecule type" value="Genomic_DNA"/>
</dbReference>
<dbReference type="Proteomes" id="UP000887013">
    <property type="component" value="Unassembled WGS sequence"/>
</dbReference>
<evidence type="ECO:0000313" key="2">
    <source>
        <dbReference type="Proteomes" id="UP000887013"/>
    </source>
</evidence>
<dbReference type="AlphaFoldDB" id="A0A8X6U5A6"/>
<evidence type="ECO:0000313" key="1">
    <source>
        <dbReference type="EMBL" id="GFT92902.1"/>
    </source>
</evidence>
<reference evidence="1" key="1">
    <citation type="submission" date="2020-08" db="EMBL/GenBank/DDBJ databases">
        <title>Multicomponent nature underlies the extraordinary mechanical properties of spider dragline silk.</title>
        <authorList>
            <person name="Kono N."/>
            <person name="Nakamura H."/>
            <person name="Mori M."/>
            <person name="Yoshida Y."/>
            <person name="Ohtoshi R."/>
            <person name="Malay A.D."/>
            <person name="Moran D.A.P."/>
            <person name="Tomita M."/>
            <person name="Numata K."/>
            <person name="Arakawa K."/>
        </authorList>
    </citation>
    <scope>NUCLEOTIDE SEQUENCE</scope>
</reference>
<organism evidence="1 2">
    <name type="scientific">Nephila pilipes</name>
    <name type="common">Giant wood spider</name>
    <name type="synonym">Nephila maculata</name>
    <dbReference type="NCBI Taxonomy" id="299642"/>
    <lineage>
        <taxon>Eukaryota</taxon>
        <taxon>Metazoa</taxon>
        <taxon>Ecdysozoa</taxon>
        <taxon>Arthropoda</taxon>
        <taxon>Chelicerata</taxon>
        <taxon>Arachnida</taxon>
        <taxon>Araneae</taxon>
        <taxon>Araneomorphae</taxon>
        <taxon>Entelegynae</taxon>
        <taxon>Araneoidea</taxon>
        <taxon>Nephilidae</taxon>
        <taxon>Nephila</taxon>
    </lineage>
</organism>
<proteinExistence type="predicted"/>
<sequence>MSLHNAKMVSRKEQFRLVRTFVWRWSPRVIKVPFENHVRKRPELGEPSGSASTFGENLLNQPTARAGLQPSQFTFSDRRVHFGNTDWGRWLPYLIIV</sequence>
<gene>
    <name evidence="1" type="ORF">NPIL_570931</name>
</gene>